<dbReference type="eggNOG" id="KOG0531">
    <property type="taxonomic scope" value="Eukaryota"/>
</dbReference>
<accession>H2AZK0</accession>
<dbReference type="STRING" id="1071382.H2AZK0"/>
<dbReference type="PANTHER" id="PTHR47566">
    <property type="match status" value="1"/>
</dbReference>
<sequence>MKTESFMNRPIQKNGRPINNIYTSSFPTRRGILDIDSTPQKSHGPKEIPSYYQRLNKYSTLTNPPTKKVDIPCFLPNKDDIIDSFEENTVSDFTFNEFNNLNDGKFKHHNEVFISSDDISTRLIRTNSAVSSKKSSQLEIIVRAIVEDPKSATSINLSNKNLTTIQNFNEILPNVFSCNVSFNSLVSIRGLNKNITTLKASNNKLGSHTCHLDLLPHLEDLDLSYNCLGPDLKLLSLSLHLRFVNLSHNNISSLNGLSLSRIPIESLNLSYNKISGFIDFKQILNNVNGCEQNWSRLKNLDLSNNNIVSIKNVSFLKNLHSINLDNNPMKFLQETTHQISQLQALSILGTNFCLNDIFIRQVSELPFTKLTILKLDGFKKISKWTFLPKNLKELTIKNCFINCLPNWKNLPKTLLTLRLEYINDLTELPKDFNLFLPLLKELYLPNNNLRSCYNLIENIPNKSLVKVDLRNNPIAIDYESKFENIDENNVNFTTTNRSVNLRELIELACPKIKTILLTSSD</sequence>
<name>H2AZK0_KAZAF</name>
<gene>
    <name evidence="3" type="primary">KAFR0I00190</name>
    <name evidence="3" type="ORF">KAFR_0I00190</name>
</gene>
<reference evidence="3 4" key="1">
    <citation type="journal article" date="2011" name="Proc. Natl. Acad. Sci. U.S.A.">
        <title>Evolutionary erosion of yeast sex chromosomes by mating-type switching accidents.</title>
        <authorList>
            <person name="Gordon J.L."/>
            <person name="Armisen D."/>
            <person name="Proux-Wera E."/>
            <person name="Oheigeartaigh S.S."/>
            <person name="Byrne K.P."/>
            <person name="Wolfe K.H."/>
        </authorList>
    </citation>
    <scope>NUCLEOTIDE SEQUENCE [LARGE SCALE GENOMIC DNA]</scope>
    <source>
        <strain evidence="4">ATCC 22294 / BCRC 22015 / CBS 2517 / CECT 1963 / NBRC 1671 / NRRL Y-8276</strain>
    </source>
</reference>
<dbReference type="InParanoid" id="H2AZK0"/>
<dbReference type="InterPro" id="IPR032675">
    <property type="entry name" value="LRR_dom_sf"/>
</dbReference>
<evidence type="ECO:0000313" key="3">
    <source>
        <dbReference type="EMBL" id="CCF59800.1"/>
    </source>
</evidence>
<dbReference type="Gene3D" id="3.80.10.10">
    <property type="entry name" value="Ribonuclease Inhibitor"/>
    <property type="match status" value="3"/>
</dbReference>
<dbReference type="PANTHER" id="PTHR47566:SF1">
    <property type="entry name" value="PROTEIN NUD1"/>
    <property type="match status" value="1"/>
</dbReference>
<proteinExistence type="predicted"/>
<dbReference type="Proteomes" id="UP000005220">
    <property type="component" value="Chromosome 9"/>
</dbReference>
<protein>
    <submittedName>
        <fullName evidence="3">Uncharacterized protein</fullName>
    </submittedName>
</protein>
<keyword evidence="2" id="KW-0677">Repeat</keyword>
<dbReference type="InterPro" id="IPR052574">
    <property type="entry name" value="CDIRP"/>
</dbReference>
<dbReference type="KEGG" id="kaf:KAFR_0I00190"/>
<dbReference type="RefSeq" id="XP_003958935.1">
    <property type="nucleotide sequence ID" value="XM_003958886.1"/>
</dbReference>
<dbReference type="InterPro" id="IPR001611">
    <property type="entry name" value="Leu-rich_rpt"/>
</dbReference>
<evidence type="ECO:0000313" key="4">
    <source>
        <dbReference type="Proteomes" id="UP000005220"/>
    </source>
</evidence>
<dbReference type="HOGENOM" id="CLU_522811_0_0_1"/>
<keyword evidence="4" id="KW-1185">Reference proteome</keyword>
<evidence type="ECO:0000256" key="1">
    <source>
        <dbReference type="ARBA" id="ARBA00022614"/>
    </source>
</evidence>
<keyword evidence="1" id="KW-0433">Leucine-rich repeat</keyword>
<dbReference type="SMART" id="SM00365">
    <property type="entry name" value="LRR_SD22"/>
    <property type="match status" value="3"/>
</dbReference>
<dbReference type="AlphaFoldDB" id="H2AZK0"/>
<evidence type="ECO:0000256" key="2">
    <source>
        <dbReference type="ARBA" id="ARBA00022737"/>
    </source>
</evidence>
<dbReference type="GO" id="GO:0035591">
    <property type="term" value="F:signaling adaptor activity"/>
    <property type="evidence" value="ECO:0007669"/>
    <property type="project" value="TreeGrafter"/>
</dbReference>
<dbReference type="EMBL" id="HE650829">
    <property type="protein sequence ID" value="CCF59800.1"/>
    <property type="molecule type" value="Genomic_DNA"/>
</dbReference>
<dbReference type="PROSITE" id="PS51450">
    <property type="entry name" value="LRR"/>
    <property type="match status" value="2"/>
</dbReference>
<dbReference type="OrthoDB" id="7451790at2759"/>
<organism evidence="3 4">
    <name type="scientific">Kazachstania africana (strain ATCC 22294 / BCRC 22015 / CBS 2517 / CECT 1963 / NBRC 1671 / NRRL Y-8276)</name>
    <name type="common">Yeast</name>
    <name type="synonym">Kluyveromyces africanus</name>
    <dbReference type="NCBI Taxonomy" id="1071382"/>
    <lineage>
        <taxon>Eukaryota</taxon>
        <taxon>Fungi</taxon>
        <taxon>Dikarya</taxon>
        <taxon>Ascomycota</taxon>
        <taxon>Saccharomycotina</taxon>
        <taxon>Saccharomycetes</taxon>
        <taxon>Saccharomycetales</taxon>
        <taxon>Saccharomycetaceae</taxon>
        <taxon>Kazachstania</taxon>
    </lineage>
</organism>
<dbReference type="GeneID" id="13883437"/>
<dbReference type="SUPFAM" id="SSF52058">
    <property type="entry name" value="L domain-like"/>
    <property type="match status" value="1"/>
</dbReference>